<protein>
    <submittedName>
        <fullName evidence="2">Uncharacterized protein</fullName>
    </submittedName>
</protein>
<proteinExistence type="predicted"/>
<organism evidence="2">
    <name type="scientific">Fusarium oxysporum (strain Fo5176)</name>
    <name type="common">Fusarium vascular wilt</name>
    <dbReference type="NCBI Taxonomy" id="660025"/>
    <lineage>
        <taxon>Eukaryota</taxon>
        <taxon>Fungi</taxon>
        <taxon>Dikarya</taxon>
        <taxon>Ascomycota</taxon>
        <taxon>Pezizomycotina</taxon>
        <taxon>Sordariomycetes</taxon>
        <taxon>Hypocreomycetidae</taxon>
        <taxon>Hypocreales</taxon>
        <taxon>Nectriaceae</taxon>
        <taxon>Fusarium</taxon>
        <taxon>Fusarium oxysporum species complex</taxon>
    </lineage>
</organism>
<accession>F9G3Y1</accession>
<name>F9G3Y1_FUSOF</name>
<dbReference type="EMBL" id="AFQF01003342">
    <property type="protein sequence ID" value="EGU76117.1"/>
    <property type="molecule type" value="Genomic_DNA"/>
</dbReference>
<comment type="caution">
    <text evidence="2">The sequence shown here is derived from an EMBL/GenBank/DDBJ whole genome shotgun (WGS) entry which is preliminary data.</text>
</comment>
<reference evidence="2" key="1">
    <citation type="journal article" date="2012" name="Mol. Plant Microbe Interact.">
        <title>A highly conserved effector in Fusarium oxysporum is required for full virulence on Arabidopsis.</title>
        <authorList>
            <person name="Thatcher L.F."/>
            <person name="Gardiner D.M."/>
            <person name="Kazan K."/>
            <person name="Manners J."/>
        </authorList>
    </citation>
    <scope>NUCLEOTIDE SEQUENCE [LARGE SCALE GENOMIC DNA]</scope>
    <source>
        <strain evidence="2">Fo5176</strain>
    </source>
</reference>
<feature type="region of interest" description="Disordered" evidence="1">
    <location>
        <begin position="92"/>
        <end position="131"/>
    </location>
</feature>
<sequence>MPLDTIRYSRFGTTKWEFPWSGWGPEVAGLGAGMWGASLAKGSLTVRGLVATPVPRDVGGLKRQASTSLRFSNLLLITLRAGARCSRRALIDPSSDDTMLPESNEPCPCPPGSVKDPVTERVPFLNRGGPC</sequence>
<dbReference type="AlphaFoldDB" id="F9G3Y1"/>
<evidence type="ECO:0000256" key="1">
    <source>
        <dbReference type="SAM" id="MobiDB-lite"/>
    </source>
</evidence>
<evidence type="ECO:0000313" key="2">
    <source>
        <dbReference type="EMBL" id="EGU76117.1"/>
    </source>
</evidence>
<gene>
    <name evidence="2" type="ORF">FOXB_13363</name>
</gene>